<dbReference type="GO" id="GO:0006355">
    <property type="term" value="P:regulation of DNA-templated transcription"/>
    <property type="evidence" value="ECO:0007669"/>
    <property type="project" value="InterPro"/>
</dbReference>
<keyword evidence="5" id="KW-0804">Transcription</keyword>
<dbReference type="NCBIfam" id="TIGR00229">
    <property type="entry name" value="sensory_box"/>
    <property type="match status" value="1"/>
</dbReference>
<dbReference type="KEGG" id="das:Daes_1331"/>
<dbReference type="InterPro" id="IPR002197">
    <property type="entry name" value="HTH_Fis"/>
</dbReference>
<dbReference type="HOGENOM" id="CLU_000445_8_1_7"/>
<evidence type="ECO:0000256" key="4">
    <source>
        <dbReference type="ARBA" id="ARBA00023125"/>
    </source>
</evidence>
<protein>
    <submittedName>
        <fullName evidence="8">PAS sensor protein</fullName>
    </submittedName>
</protein>
<dbReference type="GO" id="GO:0043565">
    <property type="term" value="F:sequence-specific DNA binding"/>
    <property type="evidence" value="ECO:0007669"/>
    <property type="project" value="InterPro"/>
</dbReference>
<dbReference type="Pfam" id="PF25601">
    <property type="entry name" value="AAA_lid_14"/>
    <property type="match status" value="1"/>
</dbReference>
<dbReference type="PROSITE" id="PS00688">
    <property type="entry name" value="SIGMA54_INTERACT_3"/>
    <property type="match status" value="1"/>
</dbReference>
<reference evidence="8 9" key="2">
    <citation type="journal article" date="2014" name="Genome Announc.">
        <title>Complete Genome Sequence of the Subsurface, Mesophilic Sulfate-Reducing Bacterium Desulfovibrio aespoeensis Aspo-2.</title>
        <authorList>
            <person name="Pedersen K."/>
            <person name="Bengtsson A."/>
            <person name="Edlund J."/>
            <person name="Rabe L."/>
            <person name="Hazen T."/>
            <person name="Chakraborty R."/>
            <person name="Goodwin L."/>
            <person name="Shapiro N."/>
        </authorList>
    </citation>
    <scope>NUCLEOTIDE SEQUENCE [LARGE SCALE GENOMIC DNA]</scope>
    <source>
        <strain evidence="9">ATCC 700646 / DSM 10631 / Aspo-2</strain>
    </source>
</reference>
<evidence type="ECO:0000313" key="9">
    <source>
        <dbReference type="Proteomes" id="UP000002191"/>
    </source>
</evidence>
<dbReference type="InterPro" id="IPR025944">
    <property type="entry name" value="Sigma_54_int_dom_CS"/>
</dbReference>
<evidence type="ECO:0000256" key="3">
    <source>
        <dbReference type="ARBA" id="ARBA00023015"/>
    </source>
</evidence>
<dbReference type="PROSITE" id="PS00676">
    <property type="entry name" value="SIGMA54_INTERACT_2"/>
    <property type="match status" value="1"/>
</dbReference>
<dbReference type="SMART" id="SM00382">
    <property type="entry name" value="AAA"/>
    <property type="match status" value="1"/>
</dbReference>
<dbReference type="RefSeq" id="WP_013514275.1">
    <property type="nucleotide sequence ID" value="NC_014844.1"/>
</dbReference>
<dbReference type="Gene3D" id="1.10.10.60">
    <property type="entry name" value="Homeodomain-like"/>
    <property type="match status" value="1"/>
</dbReference>
<keyword evidence="3" id="KW-0805">Transcription regulation</keyword>
<evidence type="ECO:0000313" key="8">
    <source>
        <dbReference type="EMBL" id="ADU62345.1"/>
    </source>
</evidence>
<dbReference type="InterPro" id="IPR058031">
    <property type="entry name" value="AAA_lid_NorR"/>
</dbReference>
<keyword evidence="1" id="KW-0547">Nucleotide-binding</keyword>
<evidence type="ECO:0000256" key="2">
    <source>
        <dbReference type="ARBA" id="ARBA00022840"/>
    </source>
</evidence>
<dbReference type="eggNOG" id="COG3829">
    <property type="taxonomic scope" value="Bacteria"/>
</dbReference>
<accession>E6VVA1</accession>
<dbReference type="SUPFAM" id="SSF52540">
    <property type="entry name" value="P-loop containing nucleoside triphosphate hydrolases"/>
    <property type="match status" value="1"/>
</dbReference>
<dbReference type="Gene3D" id="3.40.50.300">
    <property type="entry name" value="P-loop containing nucleotide triphosphate hydrolases"/>
    <property type="match status" value="1"/>
</dbReference>
<dbReference type="AlphaFoldDB" id="E6VVA1"/>
<keyword evidence="4" id="KW-0238">DNA-binding</keyword>
<reference evidence="9" key="1">
    <citation type="submission" date="2010-12" db="EMBL/GenBank/DDBJ databases">
        <title>Complete sequence of Desulfovibrio aespoeensis Aspo-2.</title>
        <authorList>
            <consortium name="US DOE Joint Genome Institute"/>
            <person name="Lucas S."/>
            <person name="Copeland A."/>
            <person name="Lapidus A."/>
            <person name="Cheng J.-F."/>
            <person name="Goodwin L."/>
            <person name="Pitluck S."/>
            <person name="Chertkov O."/>
            <person name="Misra M."/>
            <person name="Detter J.C."/>
            <person name="Han C."/>
            <person name="Tapia R."/>
            <person name="Land M."/>
            <person name="Hauser L."/>
            <person name="Kyrpides N."/>
            <person name="Ivanova N."/>
            <person name="Ovchinnikova G."/>
            <person name="Pedersen K."/>
            <person name="Jagevall S."/>
            <person name="Hazen T."/>
            <person name="Woyke T."/>
        </authorList>
    </citation>
    <scope>NUCLEOTIDE SEQUENCE [LARGE SCALE GENOMIC DNA]</scope>
    <source>
        <strain evidence="9">ATCC 700646 / DSM 10631 / Aspo-2</strain>
    </source>
</reference>
<dbReference type="Gene3D" id="1.10.8.60">
    <property type="match status" value="1"/>
</dbReference>
<feature type="domain" description="PAS" evidence="7">
    <location>
        <begin position="6"/>
        <end position="50"/>
    </location>
</feature>
<dbReference type="PROSITE" id="PS00675">
    <property type="entry name" value="SIGMA54_INTERACT_1"/>
    <property type="match status" value="1"/>
</dbReference>
<dbReference type="InterPro" id="IPR025943">
    <property type="entry name" value="Sigma_54_int_dom_ATP-bd_2"/>
</dbReference>
<dbReference type="CDD" id="cd00130">
    <property type="entry name" value="PAS"/>
    <property type="match status" value="1"/>
</dbReference>
<dbReference type="PANTHER" id="PTHR32071">
    <property type="entry name" value="TRANSCRIPTIONAL REGULATORY PROTEIN"/>
    <property type="match status" value="1"/>
</dbReference>
<evidence type="ECO:0000259" key="7">
    <source>
        <dbReference type="PROSITE" id="PS50112"/>
    </source>
</evidence>
<keyword evidence="9" id="KW-1185">Reference proteome</keyword>
<dbReference type="Pfam" id="PF00989">
    <property type="entry name" value="PAS"/>
    <property type="match status" value="1"/>
</dbReference>
<dbReference type="SUPFAM" id="SSF55785">
    <property type="entry name" value="PYP-like sensor domain (PAS domain)"/>
    <property type="match status" value="1"/>
</dbReference>
<dbReference type="Pfam" id="PF00158">
    <property type="entry name" value="Sigma54_activat"/>
    <property type="match status" value="1"/>
</dbReference>
<dbReference type="InterPro" id="IPR002078">
    <property type="entry name" value="Sigma_54_int"/>
</dbReference>
<dbReference type="OrthoDB" id="9763792at2"/>
<keyword evidence="2" id="KW-0067">ATP-binding</keyword>
<dbReference type="InterPro" id="IPR009057">
    <property type="entry name" value="Homeodomain-like_sf"/>
</dbReference>
<dbReference type="SUPFAM" id="SSF46689">
    <property type="entry name" value="Homeodomain-like"/>
    <property type="match status" value="1"/>
</dbReference>
<dbReference type="PRINTS" id="PR01590">
    <property type="entry name" value="HTHFIS"/>
</dbReference>
<name>E6VVA1_PSEA9</name>
<gene>
    <name evidence="8" type="ordered locus">Daes_1331</name>
</gene>
<organism evidence="8 9">
    <name type="scientific">Pseudodesulfovibrio aespoeensis (strain ATCC 700646 / DSM 10631 / Aspo-2)</name>
    <name type="common">Desulfovibrio aespoeensis</name>
    <dbReference type="NCBI Taxonomy" id="643562"/>
    <lineage>
        <taxon>Bacteria</taxon>
        <taxon>Pseudomonadati</taxon>
        <taxon>Thermodesulfobacteriota</taxon>
        <taxon>Desulfovibrionia</taxon>
        <taxon>Desulfovibrionales</taxon>
        <taxon>Desulfovibrionaceae</taxon>
    </lineage>
</organism>
<dbReference type="InterPro" id="IPR025662">
    <property type="entry name" value="Sigma_54_int_dom_ATP-bd_1"/>
</dbReference>
<sequence length="442" mass="50014">MVENVDSTGLRRVLDSVALGVFAVDRDWNITFFNREAERITGYSTQEALGMQCRDVFRSERCSTRCYLRQAMRSKRSVIKVRLEILNRHNRRIPLEVTAAVLYDEQGVTLGGVESLLDLTVRQNLETCVRQSYRFSDLVGRDPAMQRLFQTMAVVAPTEAAVLLLGETGTGKDLVARAIHNLSRRASGPFVKVNCAAIPANLLESELFGYRKGAFTDARQDKPGLFAKAAGGSVFLDEVGDIPRESQAKLLQVLDEHAYIPLGATDPESVDVRLVAATNRDLAALVQKGAFRSDLYYRLRVVEVDIPPLRRRRCDIPLLIEHFIIEFAARQGKPVQGVAPKAMHILLQYDYPGNVRELRHIVEHGVILSTTDEIRARDLPRYLTQRSDGSYFDPIVSNQTGDDERERLRQALDRHHWRVSETARALGIDRTTLWRRRKKHGL</sequence>
<dbReference type="Proteomes" id="UP000002191">
    <property type="component" value="Chromosome"/>
</dbReference>
<evidence type="ECO:0000259" key="6">
    <source>
        <dbReference type="PROSITE" id="PS50045"/>
    </source>
</evidence>
<dbReference type="FunFam" id="3.40.50.300:FF:000006">
    <property type="entry name" value="DNA-binding transcriptional regulator NtrC"/>
    <property type="match status" value="1"/>
</dbReference>
<dbReference type="Gene3D" id="3.30.450.20">
    <property type="entry name" value="PAS domain"/>
    <property type="match status" value="1"/>
</dbReference>
<dbReference type="STRING" id="643562.Daes_1331"/>
<evidence type="ECO:0000256" key="1">
    <source>
        <dbReference type="ARBA" id="ARBA00022741"/>
    </source>
</evidence>
<dbReference type="GO" id="GO:0005524">
    <property type="term" value="F:ATP binding"/>
    <property type="evidence" value="ECO:0007669"/>
    <property type="project" value="UniProtKB-KW"/>
</dbReference>
<dbReference type="PROSITE" id="PS50045">
    <property type="entry name" value="SIGMA54_INTERACT_4"/>
    <property type="match status" value="1"/>
</dbReference>
<dbReference type="EMBL" id="CP002431">
    <property type="protein sequence ID" value="ADU62345.1"/>
    <property type="molecule type" value="Genomic_DNA"/>
</dbReference>
<dbReference type="InterPro" id="IPR000014">
    <property type="entry name" value="PAS"/>
</dbReference>
<dbReference type="InterPro" id="IPR013767">
    <property type="entry name" value="PAS_fold"/>
</dbReference>
<proteinExistence type="predicted"/>
<dbReference type="PANTHER" id="PTHR32071:SF57">
    <property type="entry name" value="C4-DICARBOXYLATE TRANSPORT TRANSCRIPTIONAL REGULATORY PROTEIN DCTD"/>
    <property type="match status" value="1"/>
</dbReference>
<dbReference type="PROSITE" id="PS50112">
    <property type="entry name" value="PAS"/>
    <property type="match status" value="1"/>
</dbReference>
<dbReference type="InterPro" id="IPR035965">
    <property type="entry name" value="PAS-like_dom_sf"/>
</dbReference>
<evidence type="ECO:0000256" key="5">
    <source>
        <dbReference type="ARBA" id="ARBA00023163"/>
    </source>
</evidence>
<dbReference type="Pfam" id="PF02954">
    <property type="entry name" value="HTH_8"/>
    <property type="match status" value="1"/>
</dbReference>
<dbReference type="SMART" id="SM00091">
    <property type="entry name" value="PAS"/>
    <property type="match status" value="1"/>
</dbReference>
<feature type="domain" description="Sigma-54 factor interaction" evidence="6">
    <location>
        <begin position="138"/>
        <end position="367"/>
    </location>
</feature>
<dbReference type="InterPro" id="IPR027417">
    <property type="entry name" value="P-loop_NTPase"/>
</dbReference>
<dbReference type="CDD" id="cd00009">
    <property type="entry name" value="AAA"/>
    <property type="match status" value="1"/>
</dbReference>
<dbReference type="InterPro" id="IPR003593">
    <property type="entry name" value="AAA+_ATPase"/>
</dbReference>